<dbReference type="PROSITE" id="PS50181">
    <property type="entry name" value="FBOX"/>
    <property type="match status" value="1"/>
</dbReference>
<dbReference type="Proteomes" id="UP000775872">
    <property type="component" value="Unassembled WGS sequence"/>
</dbReference>
<gene>
    <name evidence="2" type="ORF">CSOL1703_00012104</name>
</gene>
<reference evidence="2 3" key="2">
    <citation type="submission" date="2021-10" db="EMBL/GenBank/DDBJ databases">
        <authorList>
            <person name="Piombo E."/>
        </authorList>
    </citation>
    <scope>NUCLEOTIDE SEQUENCE [LARGE SCALE GENOMIC DNA]</scope>
</reference>
<dbReference type="EMBL" id="CABFOC020000014">
    <property type="protein sequence ID" value="CAH0046370.1"/>
    <property type="molecule type" value="Genomic_DNA"/>
</dbReference>
<protein>
    <recommendedName>
        <fullName evidence="1">F-box domain-containing protein</fullName>
    </recommendedName>
</protein>
<dbReference type="InterPro" id="IPR001810">
    <property type="entry name" value="F-box_dom"/>
</dbReference>
<accession>A0A9N9YZN0</accession>
<comment type="caution">
    <text evidence="2">The sequence shown here is derived from an EMBL/GenBank/DDBJ whole genome shotgun (WGS) entry which is preliminary data.</text>
</comment>
<sequence length="1054" mass="117683">MSVGAFCGLCGGPFERYDLDPGPDPSPVPWSRKARAVRVDQSRRDVTLTEVGYAHEFHISINSNGDIGPSNNFPPFLDEDVDEDVDEAEEVSLFHDPSTYRPRAYALHDFCWELFKTRVRCSLPGESRETRLAETLFWQLDNLPRATFHCLVPENRYHGATDMRKCESELSFLLSDPNEVLSITGNSIGSEEASCSTLDLIKHDSPADVFDRLPQEIICQILGNLSSKDFSNLRAASRSVASASTPKLLPQAFWATRFALNRELGFVFAHEKPQQSDTKKPWRLLYKEYTEVLRTGEEIPGIRNRQRIYRCVTDFALAAEQLLHQGTHCLTDNAEFQSSSQVVTPHDPSRFSFSCPLLVKTDVREPQLRHGVQPIARLQINLVAPPPAVSLNLSVSFLHYDCKVYISGFRSYCLDHSGQAFGPVSIGTVIPSTEEHIEIQSTEKILAVEVTASVLGIHGLVFHLDRCGEAALVAVGATTCLDSSFGKTVLQGTKNLTGMVIDFDEIKAVAIKVVEDCYGSVAAVTTDNSSHRLWNPAPLKEHAELQPHLPGISETSGGFHLHLYMGFGGSNGQTLSSLNRITAYVFSRTGFHGFRFGYDNNQDILIGKDSILEDENGTYLPCIEPTFTIDGQGGERVTSFEVRRAQSSTYHKQIIFSIKVSTNNGRFMNFQIHDGLPRPPGDISSLSIDASHDKLPIAIVATCNPPHIPWESFHVLNGAETHHRTSPFENQRSLRKGNSIEVTKDWIQHSAYWMLGSEGSCFGAASLRGIKRVRVSSGLPGRSRSPENISGLWIEYIRGDDVILGQWIHEVGSFDLTPTESLTHVSVWSTLEAETPLRMESFGRVIGIKFITSSGQQHEFRTDSSLPCISMHWRSTPYEELRDMMWAFGSYFDEVQIKHQSILSSWARLLEIHMIFVEKALVGIEFVHELGITTRLGSNSGEVYTLSLAQGENIVILAVKEQETRILSIELHTDRGQSLRAPENCEGGDSLCQAVFELDKRSEFASRVEGERKFVFSFQTIKDIGPCIGLWFLAMQDERELRFESAGPIFLARE</sequence>
<proteinExistence type="predicted"/>
<dbReference type="AlphaFoldDB" id="A0A9N9YZN0"/>
<dbReference type="OrthoDB" id="5273847at2759"/>
<evidence type="ECO:0000259" key="1">
    <source>
        <dbReference type="PROSITE" id="PS50181"/>
    </source>
</evidence>
<organism evidence="2 3">
    <name type="scientific">Clonostachys solani</name>
    <dbReference type="NCBI Taxonomy" id="160281"/>
    <lineage>
        <taxon>Eukaryota</taxon>
        <taxon>Fungi</taxon>
        <taxon>Dikarya</taxon>
        <taxon>Ascomycota</taxon>
        <taxon>Pezizomycotina</taxon>
        <taxon>Sordariomycetes</taxon>
        <taxon>Hypocreomycetidae</taxon>
        <taxon>Hypocreales</taxon>
        <taxon>Bionectriaceae</taxon>
        <taxon>Clonostachys</taxon>
    </lineage>
</organism>
<dbReference type="SUPFAM" id="SSF81383">
    <property type="entry name" value="F-box domain"/>
    <property type="match status" value="1"/>
</dbReference>
<reference evidence="3" key="1">
    <citation type="submission" date="2019-06" db="EMBL/GenBank/DDBJ databases">
        <authorList>
            <person name="Broberg M."/>
        </authorList>
    </citation>
    <scope>NUCLEOTIDE SEQUENCE [LARGE SCALE GENOMIC DNA]</scope>
</reference>
<feature type="domain" description="F-box" evidence="1">
    <location>
        <begin position="207"/>
        <end position="257"/>
    </location>
</feature>
<dbReference type="InterPro" id="IPR036047">
    <property type="entry name" value="F-box-like_dom_sf"/>
</dbReference>
<keyword evidence="3" id="KW-1185">Reference proteome</keyword>
<evidence type="ECO:0000313" key="3">
    <source>
        <dbReference type="Proteomes" id="UP000775872"/>
    </source>
</evidence>
<evidence type="ECO:0000313" key="2">
    <source>
        <dbReference type="EMBL" id="CAH0046370.1"/>
    </source>
</evidence>
<name>A0A9N9YZN0_9HYPO</name>